<evidence type="ECO:0000313" key="2">
    <source>
        <dbReference type="Proteomes" id="UP000253324"/>
    </source>
</evidence>
<gene>
    <name evidence="1" type="ORF">C7476_101336</name>
</gene>
<organism evidence="1 2">
    <name type="scientific">Phyllobacterium bourgognense</name>
    <dbReference type="NCBI Taxonomy" id="314236"/>
    <lineage>
        <taxon>Bacteria</taxon>
        <taxon>Pseudomonadati</taxon>
        <taxon>Pseudomonadota</taxon>
        <taxon>Alphaproteobacteria</taxon>
        <taxon>Hyphomicrobiales</taxon>
        <taxon>Phyllobacteriaceae</taxon>
        <taxon>Phyllobacterium</taxon>
    </lineage>
</organism>
<protein>
    <submittedName>
        <fullName evidence="1">Uncharacterized protein</fullName>
    </submittedName>
</protein>
<reference evidence="1 2" key="1">
    <citation type="submission" date="2018-07" db="EMBL/GenBank/DDBJ databases">
        <title>Genomic Encyclopedia of Type Strains, Phase III (KMG-III): the genomes of soil and plant-associated and newly described type strains.</title>
        <authorList>
            <person name="Whitman W."/>
        </authorList>
    </citation>
    <scope>NUCLEOTIDE SEQUENCE [LARGE SCALE GENOMIC DNA]</scope>
    <source>
        <strain evidence="1 2">31-25a</strain>
    </source>
</reference>
<dbReference type="EMBL" id="QPJM01000001">
    <property type="protein sequence ID" value="RCW87570.1"/>
    <property type="molecule type" value="Genomic_DNA"/>
</dbReference>
<accession>A0A368Z545</accession>
<dbReference type="Proteomes" id="UP000253324">
    <property type="component" value="Unassembled WGS sequence"/>
</dbReference>
<evidence type="ECO:0000313" key="1">
    <source>
        <dbReference type="EMBL" id="RCW87570.1"/>
    </source>
</evidence>
<proteinExistence type="predicted"/>
<keyword evidence="2" id="KW-1185">Reference proteome</keyword>
<comment type="caution">
    <text evidence="1">The sequence shown here is derived from an EMBL/GenBank/DDBJ whole genome shotgun (WGS) entry which is preliminary data.</text>
</comment>
<dbReference type="RefSeq" id="WP_114428161.1">
    <property type="nucleotide sequence ID" value="NZ_QPJM01000001.1"/>
</dbReference>
<sequence length="111" mass="12463">MLIDHKKLEDLAWSIYSDGAANPVGLAVAHSELECEIDQDKFLEREFENQGEHTTAIYFCNAAAEAETTPVLVILFSGHHMTGLSQQFYGAFKDEETAYAALRKEFYLQGD</sequence>
<name>A0A368Z545_9HYPH</name>
<dbReference type="AlphaFoldDB" id="A0A368Z545"/>